<keyword evidence="4" id="KW-1185">Reference proteome</keyword>
<organism evidence="3 4">
    <name type="scientific">Streptomyces daliensis</name>
    <dbReference type="NCBI Taxonomy" id="299421"/>
    <lineage>
        <taxon>Bacteria</taxon>
        <taxon>Bacillati</taxon>
        <taxon>Actinomycetota</taxon>
        <taxon>Actinomycetes</taxon>
        <taxon>Kitasatosporales</taxon>
        <taxon>Streptomycetaceae</taxon>
        <taxon>Streptomyces</taxon>
    </lineage>
</organism>
<feature type="region of interest" description="Disordered" evidence="1">
    <location>
        <begin position="32"/>
        <end position="87"/>
    </location>
</feature>
<dbReference type="Pfam" id="PF15646">
    <property type="entry name" value="Tox-REase-2"/>
    <property type="match status" value="1"/>
</dbReference>
<dbReference type="InterPro" id="IPR028906">
    <property type="entry name" value="Tox-REase-2_dom"/>
</dbReference>
<sequence length="213" mass="23886">MPTPDGGGGIPGLPGWLPPLLRIPVRVPPILVAGYKPRNPNESNKDPIAPPVPPDPRFPALNSTEQGNFSTWLNGLREGDYAGGNPQDNAYQRRVAGYPEREVHIPPGSWDKNTLMVDGFRKTDGMAVEAKHVRDPKNCFRTLDSLQSDPPKKPRFLYDDDREEMAKYSAAMKDPRNTEMRGVEVDTDYRDSVPYWRVMMATYGVKGYARYAP</sequence>
<evidence type="ECO:0000313" key="4">
    <source>
        <dbReference type="Proteomes" id="UP000675554"/>
    </source>
</evidence>
<feature type="compositionally biased region" description="Polar residues" evidence="1">
    <location>
        <begin position="61"/>
        <end position="73"/>
    </location>
</feature>
<comment type="caution">
    <text evidence="3">The sequence shown here is derived from an EMBL/GenBank/DDBJ whole genome shotgun (WGS) entry which is preliminary data.</text>
</comment>
<evidence type="ECO:0000259" key="2">
    <source>
        <dbReference type="Pfam" id="PF15646"/>
    </source>
</evidence>
<feature type="domain" description="Tox-REase-2" evidence="2">
    <location>
        <begin position="88"/>
        <end position="206"/>
    </location>
</feature>
<gene>
    <name evidence="3" type="ORF">KDA82_35870</name>
</gene>
<proteinExistence type="predicted"/>
<accession>A0A8T4J4S3</accession>
<reference evidence="3" key="1">
    <citation type="submission" date="2021-04" db="EMBL/GenBank/DDBJ databases">
        <title>Sequencing of actinobacteria type strains.</title>
        <authorList>
            <person name="Nguyen G.-S."/>
            <person name="Wentzel A."/>
        </authorList>
    </citation>
    <scope>NUCLEOTIDE SEQUENCE</scope>
    <source>
        <strain evidence="3">DSM 42095</strain>
    </source>
</reference>
<protein>
    <recommendedName>
        <fullName evidence="2">Tox-REase-2 domain-containing protein</fullName>
    </recommendedName>
</protein>
<name>A0A8T4J4S3_9ACTN</name>
<evidence type="ECO:0000313" key="3">
    <source>
        <dbReference type="EMBL" id="MBR7678262.1"/>
    </source>
</evidence>
<dbReference type="EMBL" id="JAGSMN010001308">
    <property type="protein sequence ID" value="MBR7678262.1"/>
    <property type="molecule type" value="Genomic_DNA"/>
</dbReference>
<feature type="compositionally biased region" description="Pro residues" evidence="1">
    <location>
        <begin position="48"/>
        <end position="57"/>
    </location>
</feature>
<evidence type="ECO:0000256" key="1">
    <source>
        <dbReference type="SAM" id="MobiDB-lite"/>
    </source>
</evidence>
<dbReference type="Proteomes" id="UP000675554">
    <property type="component" value="Unassembled WGS sequence"/>
</dbReference>
<dbReference type="AlphaFoldDB" id="A0A8T4J4S3"/>